<organism evidence="2 3">
    <name type="scientific">Durusdinium trenchii</name>
    <dbReference type="NCBI Taxonomy" id="1381693"/>
    <lineage>
        <taxon>Eukaryota</taxon>
        <taxon>Sar</taxon>
        <taxon>Alveolata</taxon>
        <taxon>Dinophyceae</taxon>
        <taxon>Suessiales</taxon>
        <taxon>Symbiodiniaceae</taxon>
        <taxon>Durusdinium</taxon>
    </lineage>
</organism>
<keyword evidence="1" id="KW-1133">Transmembrane helix</keyword>
<gene>
    <name evidence="2" type="ORF">CCMP2556_LOCUS4440</name>
</gene>
<protein>
    <submittedName>
        <fullName evidence="2">Uncharacterized protein</fullName>
    </submittedName>
</protein>
<evidence type="ECO:0000313" key="2">
    <source>
        <dbReference type="EMBL" id="CAK8996401.1"/>
    </source>
</evidence>
<name>A0ABP0I1F1_9DINO</name>
<proteinExistence type="predicted"/>
<keyword evidence="3" id="KW-1185">Reference proteome</keyword>
<keyword evidence="1" id="KW-0812">Transmembrane</keyword>
<feature type="transmembrane region" description="Helical" evidence="1">
    <location>
        <begin position="7"/>
        <end position="24"/>
    </location>
</feature>
<evidence type="ECO:0000313" key="3">
    <source>
        <dbReference type="Proteomes" id="UP001642484"/>
    </source>
</evidence>
<reference evidence="2 3" key="1">
    <citation type="submission" date="2024-02" db="EMBL/GenBank/DDBJ databases">
        <authorList>
            <person name="Chen Y."/>
            <person name="Shah S."/>
            <person name="Dougan E. K."/>
            <person name="Thang M."/>
            <person name="Chan C."/>
        </authorList>
    </citation>
    <scope>NUCLEOTIDE SEQUENCE [LARGE SCALE GENOMIC DNA]</scope>
</reference>
<sequence length="73" mass="7851">MLHPGDPYCILSLGFGAFPYVAVVGTSHSLIWYSLATPAVMMGLLVYPRIPSRYAASLEPRPVKAQARALTGC</sequence>
<dbReference type="Proteomes" id="UP001642484">
    <property type="component" value="Unassembled WGS sequence"/>
</dbReference>
<accession>A0ABP0I1F1</accession>
<dbReference type="EMBL" id="CAXAMN010001814">
    <property type="protein sequence ID" value="CAK8996401.1"/>
    <property type="molecule type" value="Genomic_DNA"/>
</dbReference>
<keyword evidence="1" id="KW-0472">Membrane</keyword>
<evidence type="ECO:0000256" key="1">
    <source>
        <dbReference type="SAM" id="Phobius"/>
    </source>
</evidence>
<comment type="caution">
    <text evidence="2">The sequence shown here is derived from an EMBL/GenBank/DDBJ whole genome shotgun (WGS) entry which is preliminary data.</text>
</comment>